<dbReference type="STRING" id="153721.MYP_4383"/>
<protein>
    <recommendedName>
        <fullName evidence="3">DUF4249 domain-containing protein</fullName>
    </recommendedName>
</protein>
<evidence type="ECO:0000313" key="2">
    <source>
        <dbReference type="Proteomes" id="UP000030185"/>
    </source>
</evidence>
<sequence length="272" mass="29700">MEMKYSQFAYIAFISAISFLLSSCEKVIDLKLRDSDAGIVIEGAVTDQPGPYKVKITRKVNFDEPNVFPPVNGATVVISDNMGNIDTLNQVGPGLYETNSIVGIAGNTYTLSVGDQGKTYTGQSVMPQPVAIDSISIDYFLFGGPDTAKYVKIDFRDPKGIKNYYRVLEVFNGDTLDGIHILNDDYRDGQRFTQPIFEDGEGDSYQTFKSGDVVTILLLSINESTFNYLRGVDAIADGGPSRTPSNPPTNISKPALGYFSAHSVTSRTIIVK</sequence>
<accession>A0A098LLY0</accession>
<dbReference type="InterPro" id="IPR025345">
    <property type="entry name" value="DUF4249"/>
</dbReference>
<reference evidence="1 2" key="1">
    <citation type="submission" date="2014-09" db="EMBL/GenBank/DDBJ databases">
        <title>Sporocytophaga myxococcoides PG-01 genome sequencing.</title>
        <authorList>
            <person name="Liu L."/>
            <person name="Gao P.J."/>
            <person name="Chen G.J."/>
            <person name="Wang L.S."/>
        </authorList>
    </citation>
    <scope>NUCLEOTIDE SEQUENCE [LARGE SCALE GENOMIC DNA]</scope>
    <source>
        <strain evidence="1 2">PG-01</strain>
    </source>
</reference>
<proteinExistence type="predicted"/>
<keyword evidence="2" id="KW-1185">Reference proteome</keyword>
<organism evidence="1 2">
    <name type="scientific">Sporocytophaga myxococcoides</name>
    <dbReference type="NCBI Taxonomy" id="153721"/>
    <lineage>
        <taxon>Bacteria</taxon>
        <taxon>Pseudomonadati</taxon>
        <taxon>Bacteroidota</taxon>
        <taxon>Cytophagia</taxon>
        <taxon>Cytophagales</taxon>
        <taxon>Cytophagaceae</taxon>
        <taxon>Sporocytophaga</taxon>
    </lineage>
</organism>
<dbReference type="Proteomes" id="UP000030185">
    <property type="component" value="Unassembled WGS sequence"/>
</dbReference>
<dbReference type="Pfam" id="PF14054">
    <property type="entry name" value="DUF4249"/>
    <property type="match status" value="1"/>
</dbReference>
<dbReference type="PROSITE" id="PS51257">
    <property type="entry name" value="PROKAR_LIPOPROTEIN"/>
    <property type="match status" value="1"/>
</dbReference>
<name>A0A098LLY0_9BACT</name>
<dbReference type="RefSeq" id="WP_052430415.1">
    <property type="nucleotide sequence ID" value="NZ_BBLT01000011.1"/>
</dbReference>
<evidence type="ECO:0000313" key="1">
    <source>
        <dbReference type="EMBL" id="GAL87153.1"/>
    </source>
</evidence>
<dbReference type="eggNOG" id="ENOG502ZCA0">
    <property type="taxonomic scope" value="Bacteria"/>
</dbReference>
<dbReference type="EMBL" id="BBLT01000011">
    <property type="protein sequence ID" value="GAL87153.1"/>
    <property type="molecule type" value="Genomic_DNA"/>
</dbReference>
<evidence type="ECO:0008006" key="3">
    <source>
        <dbReference type="Google" id="ProtNLM"/>
    </source>
</evidence>
<gene>
    <name evidence="1" type="ORF">MYP_4383</name>
</gene>
<dbReference type="OrthoDB" id="637707at2"/>
<comment type="caution">
    <text evidence="1">The sequence shown here is derived from an EMBL/GenBank/DDBJ whole genome shotgun (WGS) entry which is preliminary data.</text>
</comment>
<dbReference type="AlphaFoldDB" id="A0A098LLY0"/>